<protein>
    <submittedName>
        <fullName evidence="3">Uncharacterized protein YkwD</fullName>
    </submittedName>
</protein>
<feature type="signal peptide" evidence="1">
    <location>
        <begin position="1"/>
        <end position="21"/>
    </location>
</feature>
<dbReference type="RefSeq" id="WP_309854100.1">
    <property type="nucleotide sequence ID" value="NZ_JAVDQJ010000004.1"/>
</dbReference>
<keyword evidence="1" id="KW-0732">Signal</keyword>
<reference evidence="3" key="1">
    <citation type="submission" date="2023-07" db="EMBL/GenBank/DDBJ databases">
        <title>Sorghum-associated microbial communities from plants grown in Nebraska, USA.</title>
        <authorList>
            <person name="Schachtman D."/>
        </authorList>
    </citation>
    <scope>NUCLEOTIDE SEQUENCE</scope>
    <source>
        <strain evidence="3">BE330</strain>
    </source>
</reference>
<feature type="chain" id="PRO_5042035854" evidence="1">
    <location>
        <begin position="22"/>
        <end position="275"/>
    </location>
</feature>
<dbReference type="AlphaFoldDB" id="A0AAE3XCT2"/>
<evidence type="ECO:0000313" key="4">
    <source>
        <dbReference type="Proteomes" id="UP001185331"/>
    </source>
</evidence>
<dbReference type="PANTHER" id="PTHR31157:SF1">
    <property type="entry name" value="SCP DOMAIN-CONTAINING PROTEIN"/>
    <property type="match status" value="1"/>
</dbReference>
<evidence type="ECO:0000313" key="3">
    <source>
        <dbReference type="EMBL" id="MDR6219042.1"/>
    </source>
</evidence>
<evidence type="ECO:0000259" key="2">
    <source>
        <dbReference type="Pfam" id="PF00188"/>
    </source>
</evidence>
<dbReference type="InterPro" id="IPR014044">
    <property type="entry name" value="CAP_dom"/>
</dbReference>
<gene>
    <name evidence="3" type="ORF">J2Y00_002639</name>
</gene>
<dbReference type="Proteomes" id="UP001185331">
    <property type="component" value="Unassembled WGS sequence"/>
</dbReference>
<accession>A0AAE3XCT2</accession>
<feature type="domain" description="SCP" evidence="2">
    <location>
        <begin position="163"/>
        <end position="271"/>
    </location>
</feature>
<dbReference type="InterPro" id="IPR035940">
    <property type="entry name" value="CAP_sf"/>
</dbReference>
<sequence>MKGTLSRFALTVTLLSSGGNAQSGTPPSDATGVIIQTLQACGVTARPSAALGRAASLFASGQSLQAAVDGAGYSARALKAIKAGTAATLARTLTQDCVQYQGLDEYGISVGVNQGAGAVALLVGSPKVPASLQDARTEGQRVVALTNAVRARGATCGGVVMPPAGPLTWDEQLFQAADYYARRQAYYNFTGHTDKYDGTDPGQRIAAFGFKGGGWGENLGYGQQNAAAVVQGWLDSPGHCKNLMNPAFNLLGASVATNPATEYGIYWTQEFGIRR</sequence>
<proteinExistence type="predicted"/>
<comment type="caution">
    <text evidence="3">The sequence shown here is derived from an EMBL/GenBank/DDBJ whole genome shotgun (WGS) entry which is preliminary data.</text>
</comment>
<dbReference type="PANTHER" id="PTHR31157">
    <property type="entry name" value="SCP DOMAIN-CONTAINING PROTEIN"/>
    <property type="match status" value="1"/>
</dbReference>
<dbReference type="Gene3D" id="3.40.33.10">
    <property type="entry name" value="CAP"/>
    <property type="match status" value="1"/>
</dbReference>
<name>A0AAE3XCT2_9DEIO</name>
<dbReference type="Pfam" id="PF00188">
    <property type="entry name" value="CAP"/>
    <property type="match status" value="1"/>
</dbReference>
<dbReference type="EMBL" id="JAVDQK010000005">
    <property type="protein sequence ID" value="MDR6219042.1"/>
    <property type="molecule type" value="Genomic_DNA"/>
</dbReference>
<evidence type="ECO:0000256" key="1">
    <source>
        <dbReference type="SAM" id="SignalP"/>
    </source>
</evidence>
<dbReference type="SUPFAM" id="SSF55797">
    <property type="entry name" value="PR-1-like"/>
    <property type="match status" value="1"/>
</dbReference>
<organism evidence="3 4">
    <name type="scientific">Deinococcus soli</name>
    <name type="common">ex Cha et al. 2016</name>
    <dbReference type="NCBI Taxonomy" id="1309411"/>
    <lineage>
        <taxon>Bacteria</taxon>
        <taxon>Thermotogati</taxon>
        <taxon>Deinococcota</taxon>
        <taxon>Deinococci</taxon>
        <taxon>Deinococcales</taxon>
        <taxon>Deinococcaceae</taxon>
        <taxon>Deinococcus</taxon>
    </lineage>
</organism>
<dbReference type="CDD" id="cd05379">
    <property type="entry name" value="CAP_bacterial"/>
    <property type="match status" value="1"/>
</dbReference>